<organism evidence="4 5">
    <name type="scientific">Helicobacter enhydrae</name>
    <dbReference type="NCBI Taxonomy" id="222136"/>
    <lineage>
        <taxon>Bacteria</taxon>
        <taxon>Pseudomonadati</taxon>
        <taxon>Campylobacterota</taxon>
        <taxon>Epsilonproteobacteria</taxon>
        <taxon>Campylobacterales</taxon>
        <taxon>Helicobacteraceae</taxon>
        <taxon>Helicobacter</taxon>
    </lineage>
</organism>
<dbReference type="GO" id="GO:0019867">
    <property type="term" value="C:outer membrane"/>
    <property type="evidence" value="ECO:0007669"/>
    <property type="project" value="InterPro"/>
</dbReference>
<proteinExistence type="predicted"/>
<dbReference type="Pfam" id="PF03797">
    <property type="entry name" value="Autotransporter"/>
    <property type="match status" value="1"/>
</dbReference>
<keyword evidence="2" id="KW-0732">Signal</keyword>
<accession>A0A1B1U4K7</accession>
<evidence type="ECO:0000313" key="5">
    <source>
        <dbReference type="Proteomes" id="UP000092884"/>
    </source>
</evidence>
<dbReference type="InterPro" id="IPR006315">
    <property type="entry name" value="OM_autotransptr_brl_dom"/>
</dbReference>
<name>A0A1B1U4K7_9HELI</name>
<gene>
    <name evidence="4" type="ORF">BBW65_02150</name>
</gene>
<dbReference type="InterPro" id="IPR036709">
    <property type="entry name" value="Autotransporte_beta_dom_sf"/>
</dbReference>
<dbReference type="SUPFAM" id="SSF103515">
    <property type="entry name" value="Autotransporter"/>
    <property type="match status" value="1"/>
</dbReference>
<evidence type="ECO:0000313" key="4">
    <source>
        <dbReference type="EMBL" id="ANV97679.1"/>
    </source>
</evidence>
<dbReference type="STRING" id="222136.BBW65_02150"/>
<feature type="chain" id="PRO_5008530166" description="Autotransporter domain-containing protein" evidence="2">
    <location>
        <begin position="18"/>
        <end position="995"/>
    </location>
</feature>
<dbReference type="AlphaFoldDB" id="A0A1B1U4K7"/>
<dbReference type="SMART" id="SM00869">
    <property type="entry name" value="Autotransporter"/>
    <property type="match status" value="1"/>
</dbReference>
<feature type="signal peptide" evidence="2">
    <location>
        <begin position="1"/>
        <end position="17"/>
    </location>
</feature>
<evidence type="ECO:0000259" key="3">
    <source>
        <dbReference type="PROSITE" id="PS51208"/>
    </source>
</evidence>
<feature type="compositionally biased region" description="Polar residues" evidence="1">
    <location>
        <begin position="942"/>
        <end position="967"/>
    </location>
</feature>
<evidence type="ECO:0000256" key="1">
    <source>
        <dbReference type="SAM" id="MobiDB-lite"/>
    </source>
</evidence>
<dbReference type="OrthoDB" id="5316376at2"/>
<keyword evidence="5" id="KW-1185">Reference proteome</keyword>
<dbReference type="PROSITE" id="PS51208">
    <property type="entry name" value="AUTOTRANSPORTER"/>
    <property type="match status" value="1"/>
</dbReference>
<feature type="domain" description="Autotransporter" evidence="3">
    <location>
        <begin position="566"/>
        <end position="857"/>
    </location>
</feature>
<protein>
    <recommendedName>
        <fullName evidence="3">Autotransporter domain-containing protein</fullName>
    </recommendedName>
</protein>
<dbReference type="InterPro" id="IPR005546">
    <property type="entry name" value="Autotransporte_beta"/>
</dbReference>
<evidence type="ECO:0000256" key="2">
    <source>
        <dbReference type="SAM" id="SignalP"/>
    </source>
</evidence>
<dbReference type="Gene3D" id="2.40.128.130">
    <property type="entry name" value="Autotransporter beta-domain"/>
    <property type="match status" value="1"/>
</dbReference>
<dbReference type="KEGG" id="het:BBW65_02150"/>
<feature type="region of interest" description="Disordered" evidence="1">
    <location>
        <begin position="910"/>
        <end position="995"/>
    </location>
</feature>
<dbReference type="Proteomes" id="UP000092884">
    <property type="component" value="Chromosome"/>
</dbReference>
<dbReference type="NCBIfam" id="TIGR01414">
    <property type="entry name" value="autotrans_barl"/>
    <property type="match status" value="1"/>
</dbReference>
<sequence>MKTLLQSSLLSIVLAQALYGVNATQWWQLDQANNPPPQPPNLPTITDPLVIWEDSTLTLKAIGNNFAAQFPKYNGSIQFDNNLNVIANIKNSIVQETPIYEINTGKKWLGNRSFNITIDSTQSTGDGARGIFKLDRGSSLTSEAKVNITAVENSKIYSVFFNAGTLTFTNDLVIDLSKAIGVFNNRTPQTHGIRDAKMLFDTAGDISVNPLDSSNVLVQLSGDIANFAGTTAINLANANSFFKGDIHAFSDSQTKFKLSNSAHAEIKLTAHNRNKQPTIDFSLSSDSSLKIKTEIKTQQGTTLNFNVNHSTLEADFQYTAQNPVAQGNITLQNQGIWIINGSNTINLLTIDNDKALITTDNLKALQNLSSVDFRYKDGNLRESTTIDTNNRYTLTLNQLNGNNGVFRMFGVFNRKGWTEVINPITNEKEHIATDLIHSQEVFNTHYIQLFWNPKNFDKGLLNKNLEADKIIVAQQYNTNPTPDFVGAVTPVGIYNYITNLKKEQFQYTTQAGGTQKFTGWQWIISDVQRADNSYLSRLLNSLYQTQYRIFRFESDTLNLRLGELREMARVHGVWLRTKYGRLNAKASSERIGAWDEFTNVSLGYDQNFDVLGGRNFVGIALGSTAFRNHGIADGVDESGEAYYASSRTYSIGVYDTFLSNSGVYLDMFLKYYLTNNRLSIRSEVLAGNYPDFFDHNVLFSLETGKKFKLPIRTPDFARSFYYLKPEAQLIVGFSSGTSHTLYDWSNQPIHTQLDFNTPINTRLGLSFGRQFDGNNLKGDVYLGTSFEYEVKSGGDLRLEDFLDKMTLTQGSNFNWRINAGTNLILNEYWRLYFDVDTSFFGHINSTFTINAGVRINFGRLHPQLPYIAPYTPPTYDFYRKDRRTIPEVQNYDTQGILDNYNGSRKRYTLPPKINVDSKPFDDGNTQSLEPIKPSIKPRVQAPQKQPPTFQDNPQEIQIPSTRYQQDTPPDLAPRTPQNSNRSMGEIQNRLQKGFR</sequence>
<dbReference type="RefSeq" id="WP_066339067.1">
    <property type="nucleotide sequence ID" value="NZ_CP016503.1"/>
</dbReference>
<dbReference type="EMBL" id="CP016503">
    <property type="protein sequence ID" value="ANV97679.1"/>
    <property type="molecule type" value="Genomic_DNA"/>
</dbReference>
<reference evidence="5" key="1">
    <citation type="submission" date="2016-07" db="EMBL/GenBank/DDBJ databases">
        <authorList>
            <person name="Florea S."/>
            <person name="Webb J.S."/>
            <person name="Jaromczyk J."/>
            <person name="Schardl C.L."/>
        </authorList>
    </citation>
    <scope>NUCLEOTIDE SEQUENCE [LARGE SCALE GENOMIC DNA]</scope>
    <source>
        <strain evidence="5">MIT 01-6242</strain>
    </source>
</reference>